<dbReference type="Proteomes" id="UP000292447">
    <property type="component" value="Chromosome III"/>
</dbReference>
<dbReference type="InterPro" id="IPR023210">
    <property type="entry name" value="NADP_OxRdtase_dom"/>
</dbReference>
<dbReference type="SUPFAM" id="SSF51430">
    <property type="entry name" value="NAD(P)-linked oxidoreductase"/>
    <property type="match status" value="1"/>
</dbReference>
<keyword evidence="4" id="KW-1185">Reference proteome</keyword>
<dbReference type="InterPro" id="IPR050791">
    <property type="entry name" value="Aldo-Keto_reductase"/>
</dbReference>
<keyword evidence="1" id="KW-0560">Oxidoreductase</keyword>
<dbReference type="CDD" id="cd19077">
    <property type="entry name" value="AKR_AKR8A1-2"/>
    <property type="match status" value="1"/>
</dbReference>
<dbReference type="Pfam" id="PF00248">
    <property type="entry name" value="Aldo_ket_red"/>
    <property type="match status" value="1"/>
</dbReference>
<dbReference type="Gene3D" id="3.20.20.100">
    <property type="entry name" value="NADP-dependent oxidoreductase domain"/>
    <property type="match status" value="1"/>
</dbReference>
<accession>A0A4P6XPZ0</accession>
<dbReference type="PANTHER" id="PTHR43625:SF78">
    <property type="entry name" value="PYRIDOXAL REDUCTASE-RELATED"/>
    <property type="match status" value="1"/>
</dbReference>
<dbReference type="EMBL" id="CP034458">
    <property type="protein sequence ID" value="QBM88346.1"/>
    <property type="molecule type" value="Genomic_DNA"/>
</dbReference>
<sequence length="344" mass="38459">MTQVTIPGQFGFGTMSLTWTPKPKTQQEAIDAIKYVLDTHQVRFVNGGEFYGPDFINLKYLSAFWERHGHEYPDLVISVKGGIDVTKLIPDGSKESITRSVQNFASYFPKEKLQRPVLIFEIARVDLNVPYEQTIGYINEFVENGVIDGISLSEVGVGSIEKAVSTAPISAVEVEFSLLCQDIIQNGVLQKAAENNLTIVAYSPLCRGFLTDRTANDFQAFFDLCQQPGDIRGHIDRFSKEHFFENLKIVAKLKEFAVSKNTTLEALALSWIVAHSELEDYNGIKKFPKIVPIPSGSTAEKIDQNLGLIISLTKQDLDDIKQITDANEVKGYRYNAQAKHLDFA</sequence>
<dbReference type="PANTHER" id="PTHR43625">
    <property type="entry name" value="AFLATOXIN B1 ALDEHYDE REDUCTASE"/>
    <property type="match status" value="1"/>
</dbReference>
<evidence type="ECO:0000313" key="3">
    <source>
        <dbReference type="EMBL" id="QBM88346.1"/>
    </source>
</evidence>
<dbReference type="GO" id="GO:0005737">
    <property type="term" value="C:cytoplasm"/>
    <property type="evidence" value="ECO:0007669"/>
    <property type="project" value="TreeGrafter"/>
</dbReference>
<evidence type="ECO:0000313" key="4">
    <source>
        <dbReference type="Proteomes" id="UP000292447"/>
    </source>
</evidence>
<protein>
    <submittedName>
        <fullName evidence="3">Pyridoxine 4-dehydrogenase</fullName>
    </submittedName>
</protein>
<dbReference type="AlphaFoldDB" id="A0A4P6XPZ0"/>
<gene>
    <name evidence="3" type="primary">MPUL0C03120</name>
    <name evidence="3" type="ORF">METSCH_C03120</name>
</gene>
<evidence type="ECO:0000256" key="1">
    <source>
        <dbReference type="ARBA" id="ARBA00023002"/>
    </source>
</evidence>
<name>A0A4P6XPZ0_9ASCO</name>
<organism evidence="3 4">
    <name type="scientific">Metschnikowia aff. pulcherrima</name>
    <dbReference type="NCBI Taxonomy" id="2163413"/>
    <lineage>
        <taxon>Eukaryota</taxon>
        <taxon>Fungi</taxon>
        <taxon>Dikarya</taxon>
        <taxon>Ascomycota</taxon>
        <taxon>Saccharomycotina</taxon>
        <taxon>Pichiomycetes</taxon>
        <taxon>Metschnikowiaceae</taxon>
        <taxon>Metschnikowia</taxon>
    </lineage>
</organism>
<dbReference type="GO" id="GO:0016491">
    <property type="term" value="F:oxidoreductase activity"/>
    <property type="evidence" value="ECO:0007669"/>
    <property type="project" value="UniProtKB-KW"/>
</dbReference>
<evidence type="ECO:0000259" key="2">
    <source>
        <dbReference type="Pfam" id="PF00248"/>
    </source>
</evidence>
<dbReference type="STRING" id="2163413.A0A4P6XPZ0"/>
<feature type="domain" description="NADP-dependent oxidoreductase" evidence="2">
    <location>
        <begin position="11"/>
        <end position="323"/>
    </location>
</feature>
<proteinExistence type="predicted"/>
<reference evidence="4" key="1">
    <citation type="submission" date="2019-03" db="EMBL/GenBank/DDBJ databases">
        <title>Snf2 controls pulcherriminic acid biosynthesis and connects pigmentation and antifungal activity of the yeast Metschnikowia pulcherrima.</title>
        <authorList>
            <person name="Gore-Lloyd D."/>
            <person name="Sumann I."/>
            <person name="Brachmann A.O."/>
            <person name="Schneeberger K."/>
            <person name="Ortiz-Merino R.A."/>
            <person name="Moreno-Beltran M."/>
            <person name="Schlaefli M."/>
            <person name="Kirner P."/>
            <person name="Santos Kron A."/>
            <person name="Wolfe K.H."/>
            <person name="Piel J."/>
            <person name="Ahrens C.H."/>
            <person name="Henk D."/>
            <person name="Freimoser F.M."/>
        </authorList>
    </citation>
    <scope>NUCLEOTIDE SEQUENCE [LARGE SCALE GENOMIC DNA]</scope>
    <source>
        <strain evidence="4">APC 1.2</strain>
    </source>
</reference>
<dbReference type="InterPro" id="IPR036812">
    <property type="entry name" value="NAD(P)_OxRdtase_dom_sf"/>
</dbReference>